<keyword evidence="2" id="KW-1185">Reference proteome</keyword>
<proteinExistence type="predicted"/>
<name>A0A2B7XWB1_9EURO</name>
<comment type="caution">
    <text evidence="1">The sequence shown here is derived from an EMBL/GenBank/DDBJ whole genome shotgun (WGS) entry which is preliminary data.</text>
</comment>
<evidence type="ECO:0000313" key="2">
    <source>
        <dbReference type="Proteomes" id="UP000223968"/>
    </source>
</evidence>
<protein>
    <submittedName>
        <fullName evidence="1">Uncharacterized protein</fullName>
    </submittedName>
</protein>
<dbReference type="Proteomes" id="UP000223968">
    <property type="component" value="Unassembled WGS sequence"/>
</dbReference>
<accession>A0A2B7XWB1</accession>
<dbReference type="OrthoDB" id="4172309at2759"/>
<reference evidence="1 2" key="1">
    <citation type="submission" date="2017-10" db="EMBL/GenBank/DDBJ databases">
        <title>Comparative genomics in systemic dimorphic fungi from Ajellomycetaceae.</title>
        <authorList>
            <person name="Munoz J.F."/>
            <person name="Mcewen J.G."/>
            <person name="Clay O.K."/>
            <person name="Cuomo C.A."/>
        </authorList>
    </citation>
    <scope>NUCLEOTIDE SEQUENCE [LARGE SCALE GENOMIC DNA]</scope>
    <source>
        <strain evidence="1 2">UAMH5409</strain>
    </source>
</reference>
<sequence length="60" mass="6880">MALSIQEQITTICENIDDGLRAIMTADVSMFERYPMFFRKLGRVLVDVRGAAERWDGGER</sequence>
<dbReference type="AlphaFoldDB" id="A0A2B7XWB1"/>
<organism evidence="1 2">
    <name type="scientific">Helicocarpus griseus UAMH5409</name>
    <dbReference type="NCBI Taxonomy" id="1447875"/>
    <lineage>
        <taxon>Eukaryota</taxon>
        <taxon>Fungi</taxon>
        <taxon>Dikarya</taxon>
        <taxon>Ascomycota</taxon>
        <taxon>Pezizomycotina</taxon>
        <taxon>Eurotiomycetes</taxon>
        <taxon>Eurotiomycetidae</taxon>
        <taxon>Onygenales</taxon>
        <taxon>Ajellomycetaceae</taxon>
        <taxon>Helicocarpus</taxon>
    </lineage>
</organism>
<dbReference type="STRING" id="1447875.A0A2B7XWB1"/>
<evidence type="ECO:0000313" key="1">
    <source>
        <dbReference type="EMBL" id="PGH16064.1"/>
    </source>
</evidence>
<dbReference type="EMBL" id="PDNB01000020">
    <property type="protein sequence ID" value="PGH16064.1"/>
    <property type="molecule type" value="Genomic_DNA"/>
</dbReference>
<gene>
    <name evidence="1" type="ORF">AJ79_02044</name>
</gene>